<evidence type="ECO:0000256" key="1">
    <source>
        <dbReference type="SAM" id="MobiDB-lite"/>
    </source>
</evidence>
<dbReference type="AlphaFoldDB" id="A0A248JS45"/>
<reference evidence="2 3" key="1">
    <citation type="submission" date="2017-06" db="EMBL/GenBank/DDBJ databases">
        <title>Complete genome sequence of Nitrospirillum amazonense strain CBAmC, an endophytic nitrogen-fixing and plant growth-promoting bacterium, isolated from sugarcane.</title>
        <authorList>
            <person name="Schwab S."/>
            <person name="dos Santos Teixeira K.R."/>
            <person name="Simoes Araujo J.L."/>
            <person name="Soares Vidal M."/>
            <person name="Borges de Freitas H.R."/>
            <person name="Rivello Crivelaro A.L."/>
            <person name="Bueno de Camargo Nunes A."/>
            <person name="dos Santos C.M."/>
            <person name="Palmeira da Silva Rosa D."/>
            <person name="da Silva Padilha D."/>
            <person name="da Silva E."/>
            <person name="Araujo Terra L."/>
            <person name="Soares Mendes V."/>
            <person name="Farinelli L."/>
            <person name="Magalhaes Cruz L."/>
            <person name="Baldani J.I."/>
        </authorList>
    </citation>
    <scope>NUCLEOTIDE SEQUENCE [LARGE SCALE GENOMIC DNA]</scope>
    <source>
        <strain evidence="2 3">CBAmC</strain>
    </source>
</reference>
<evidence type="ECO:0000313" key="3">
    <source>
        <dbReference type="Proteomes" id="UP000197153"/>
    </source>
</evidence>
<dbReference type="KEGG" id="nao:Y958_12575"/>
<accession>A0A248JS45</accession>
<organism evidence="2 3">
    <name type="scientific">Nitrospirillum viridazoti CBAmc</name>
    <dbReference type="NCBI Taxonomy" id="1441467"/>
    <lineage>
        <taxon>Bacteria</taxon>
        <taxon>Pseudomonadati</taxon>
        <taxon>Pseudomonadota</taxon>
        <taxon>Alphaproteobacteria</taxon>
        <taxon>Rhodospirillales</taxon>
        <taxon>Azospirillaceae</taxon>
        <taxon>Nitrospirillum</taxon>
        <taxon>Nitrospirillum viridazoti</taxon>
    </lineage>
</organism>
<keyword evidence="3" id="KW-1185">Reference proteome</keyword>
<gene>
    <name evidence="2" type="ORF">Y958_12575</name>
</gene>
<proteinExistence type="predicted"/>
<feature type="region of interest" description="Disordered" evidence="1">
    <location>
        <begin position="15"/>
        <end position="34"/>
    </location>
</feature>
<evidence type="ECO:0000313" key="2">
    <source>
        <dbReference type="EMBL" id="ASG21553.1"/>
    </source>
</evidence>
<dbReference type="Proteomes" id="UP000197153">
    <property type="component" value="Chromosome 1"/>
</dbReference>
<protein>
    <submittedName>
        <fullName evidence="2">Uncharacterized protein</fullName>
    </submittedName>
</protein>
<sequence length="59" mass="5849">MDKAGADMGIGVPGMTGWNSVQDGPTPAAAQGVGAMRTPAGAAAWGESAPLWVSSRIHV</sequence>
<dbReference type="EMBL" id="CP022110">
    <property type="protein sequence ID" value="ASG21553.1"/>
    <property type="molecule type" value="Genomic_DNA"/>
</dbReference>
<name>A0A248JS45_9PROT</name>